<keyword evidence="4" id="KW-0808">Transferase</keyword>
<dbReference type="PROSITE" id="PS00518">
    <property type="entry name" value="ZF_RING_1"/>
    <property type="match status" value="1"/>
</dbReference>
<name>A0AAE2BPI1_9LAMI</name>
<feature type="compositionally biased region" description="Basic and acidic residues" evidence="12">
    <location>
        <begin position="164"/>
        <end position="183"/>
    </location>
</feature>
<keyword evidence="13" id="KW-0472">Membrane</keyword>
<dbReference type="PANTHER" id="PTHR23328">
    <property type="entry name" value="RING-TYPE DOMAIN-CONTAINING PROTEIN"/>
    <property type="match status" value="1"/>
</dbReference>
<dbReference type="GO" id="GO:0061630">
    <property type="term" value="F:ubiquitin protein ligase activity"/>
    <property type="evidence" value="ECO:0007669"/>
    <property type="project" value="UniProtKB-EC"/>
</dbReference>
<comment type="subcellular location">
    <subcellularLocation>
        <location evidence="2">Nucleus</location>
    </subcellularLocation>
</comment>
<dbReference type="Gene3D" id="3.30.40.10">
    <property type="entry name" value="Zinc/RING finger domain, C3HC4 (zinc finger)"/>
    <property type="match status" value="1"/>
</dbReference>
<dbReference type="InterPro" id="IPR017907">
    <property type="entry name" value="Znf_RING_CS"/>
</dbReference>
<feature type="compositionally biased region" description="Polar residues" evidence="12">
    <location>
        <begin position="10"/>
        <end position="34"/>
    </location>
</feature>
<evidence type="ECO:0000256" key="4">
    <source>
        <dbReference type="ARBA" id="ARBA00022679"/>
    </source>
</evidence>
<evidence type="ECO:0000256" key="12">
    <source>
        <dbReference type="SAM" id="MobiDB-lite"/>
    </source>
</evidence>
<keyword evidence="13" id="KW-0812">Transmembrane</keyword>
<dbReference type="PROSITE" id="PS50089">
    <property type="entry name" value="ZF_RING_2"/>
    <property type="match status" value="1"/>
</dbReference>
<evidence type="ECO:0000256" key="13">
    <source>
        <dbReference type="SAM" id="Phobius"/>
    </source>
</evidence>
<dbReference type="GO" id="GO:0035861">
    <property type="term" value="C:site of double-strand break"/>
    <property type="evidence" value="ECO:0007669"/>
    <property type="project" value="TreeGrafter"/>
</dbReference>
<evidence type="ECO:0000313" key="16">
    <source>
        <dbReference type="Proteomes" id="UP001289374"/>
    </source>
</evidence>
<proteinExistence type="predicted"/>
<comment type="catalytic activity">
    <reaction evidence="1">
        <text>S-ubiquitinyl-[E2 ubiquitin-conjugating enzyme]-L-cysteine + [acceptor protein]-L-lysine = [E2 ubiquitin-conjugating enzyme]-L-cysteine + N(6)-ubiquitinyl-[acceptor protein]-L-lysine.</text>
        <dbReference type="EC" id="2.3.2.27"/>
    </reaction>
</comment>
<evidence type="ECO:0000256" key="6">
    <source>
        <dbReference type="ARBA" id="ARBA00022763"/>
    </source>
</evidence>
<feature type="transmembrane region" description="Helical" evidence="13">
    <location>
        <begin position="114"/>
        <end position="139"/>
    </location>
</feature>
<dbReference type="Pfam" id="PF13923">
    <property type="entry name" value="zf-C3HC4_2"/>
    <property type="match status" value="1"/>
</dbReference>
<organism evidence="15 16">
    <name type="scientific">Sesamum angolense</name>
    <dbReference type="NCBI Taxonomy" id="2727404"/>
    <lineage>
        <taxon>Eukaryota</taxon>
        <taxon>Viridiplantae</taxon>
        <taxon>Streptophyta</taxon>
        <taxon>Embryophyta</taxon>
        <taxon>Tracheophyta</taxon>
        <taxon>Spermatophyta</taxon>
        <taxon>Magnoliopsida</taxon>
        <taxon>eudicotyledons</taxon>
        <taxon>Gunneridae</taxon>
        <taxon>Pentapetalae</taxon>
        <taxon>asterids</taxon>
        <taxon>lamiids</taxon>
        <taxon>Lamiales</taxon>
        <taxon>Pedaliaceae</taxon>
        <taxon>Sesamum</taxon>
    </lineage>
</organism>
<feature type="compositionally biased region" description="Polar residues" evidence="12">
    <location>
        <begin position="289"/>
        <end position="301"/>
    </location>
</feature>
<dbReference type="SUPFAM" id="SSF57850">
    <property type="entry name" value="RING/U-box"/>
    <property type="match status" value="1"/>
</dbReference>
<dbReference type="PANTHER" id="PTHR23328:SF0">
    <property type="entry name" value="RING-TYPE DOMAIN-CONTAINING PROTEIN"/>
    <property type="match status" value="1"/>
</dbReference>
<dbReference type="EMBL" id="JACGWL010000010">
    <property type="protein sequence ID" value="KAK4392914.1"/>
    <property type="molecule type" value="Genomic_DNA"/>
</dbReference>
<evidence type="ECO:0000256" key="10">
    <source>
        <dbReference type="ARBA" id="ARBA00023242"/>
    </source>
</evidence>
<keyword evidence="6" id="KW-0227">DNA damage</keyword>
<dbReference type="SMART" id="SM00184">
    <property type="entry name" value="RING"/>
    <property type="match status" value="1"/>
</dbReference>
<accession>A0AAE2BPI1</accession>
<keyword evidence="5" id="KW-0479">Metal-binding</keyword>
<reference evidence="15" key="1">
    <citation type="submission" date="2020-06" db="EMBL/GenBank/DDBJ databases">
        <authorList>
            <person name="Li T."/>
            <person name="Hu X."/>
            <person name="Zhang T."/>
            <person name="Song X."/>
            <person name="Zhang H."/>
            <person name="Dai N."/>
            <person name="Sheng W."/>
            <person name="Hou X."/>
            <person name="Wei L."/>
        </authorList>
    </citation>
    <scope>NUCLEOTIDE SEQUENCE</scope>
    <source>
        <strain evidence="15">K16</strain>
        <tissue evidence="15">Leaf</tissue>
    </source>
</reference>
<evidence type="ECO:0000256" key="11">
    <source>
        <dbReference type="PROSITE-ProRule" id="PRU00175"/>
    </source>
</evidence>
<keyword evidence="13" id="KW-1133">Transmembrane helix</keyword>
<feature type="region of interest" description="Disordered" evidence="12">
    <location>
        <begin position="1"/>
        <end position="34"/>
    </location>
</feature>
<gene>
    <name evidence="15" type="ORF">Sango_1762200</name>
</gene>
<reference evidence="15" key="2">
    <citation type="journal article" date="2024" name="Plant">
        <title>Genomic evolution and insights into agronomic trait innovations of Sesamum species.</title>
        <authorList>
            <person name="Miao H."/>
            <person name="Wang L."/>
            <person name="Qu L."/>
            <person name="Liu H."/>
            <person name="Sun Y."/>
            <person name="Le M."/>
            <person name="Wang Q."/>
            <person name="Wei S."/>
            <person name="Zheng Y."/>
            <person name="Lin W."/>
            <person name="Duan Y."/>
            <person name="Cao H."/>
            <person name="Xiong S."/>
            <person name="Wang X."/>
            <person name="Wei L."/>
            <person name="Li C."/>
            <person name="Ma Q."/>
            <person name="Ju M."/>
            <person name="Zhao R."/>
            <person name="Li G."/>
            <person name="Mu C."/>
            <person name="Tian Q."/>
            <person name="Mei H."/>
            <person name="Zhang T."/>
            <person name="Gao T."/>
            <person name="Zhang H."/>
        </authorList>
    </citation>
    <scope>NUCLEOTIDE SEQUENCE</scope>
    <source>
        <strain evidence="15">K16</strain>
    </source>
</reference>
<dbReference type="AlphaFoldDB" id="A0AAE2BPI1"/>
<dbReference type="GO" id="GO:0031491">
    <property type="term" value="F:nucleosome binding"/>
    <property type="evidence" value="ECO:0007669"/>
    <property type="project" value="TreeGrafter"/>
</dbReference>
<evidence type="ECO:0000259" key="14">
    <source>
        <dbReference type="PROSITE" id="PS50089"/>
    </source>
</evidence>
<evidence type="ECO:0000256" key="7">
    <source>
        <dbReference type="ARBA" id="ARBA00022771"/>
    </source>
</evidence>
<keyword evidence="8" id="KW-0833">Ubl conjugation pathway</keyword>
<dbReference type="InterPro" id="IPR051657">
    <property type="entry name" value="RNF168/RNF169_E3_ubiq-ligase"/>
</dbReference>
<evidence type="ECO:0000313" key="15">
    <source>
        <dbReference type="EMBL" id="KAK4392914.1"/>
    </source>
</evidence>
<dbReference type="GO" id="GO:0008270">
    <property type="term" value="F:zinc ion binding"/>
    <property type="evidence" value="ECO:0007669"/>
    <property type="project" value="UniProtKB-KW"/>
</dbReference>
<comment type="caution">
    <text evidence="15">The sequence shown here is derived from an EMBL/GenBank/DDBJ whole genome shotgun (WGS) entry which is preliminary data.</text>
</comment>
<feature type="compositionally biased region" description="Basic and acidic residues" evidence="12">
    <location>
        <begin position="345"/>
        <end position="354"/>
    </location>
</feature>
<evidence type="ECO:0000256" key="2">
    <source>
        <dbReference type="ARBA" id="ARBA00004123"/>
    </source>
</evidence>
<dbReference type="GO" id="GO:0005634">
    <property type="term" value="C:nucleus"/>
    <property type="evidence" value="ECO:0007669"/>
    <property type="project" value="UniProtKB-SubCell"/>
</dbReference>
<feature type="region of interest" description="Disordered" evidence="12">
    <location>
        <begin position="282"/>
        <end position="372"/>
    </location>
</feature>
<keyword evidence="10" id="KW-0539">Nucleus</keyword>
<dbReference type="InterPro" id="IPR013083">
    <property type="entry name" value="Znf_RING/FYVE/PHD"/>
</dbReference>
<feature type="compositionally biased region" description="Low complexity" evidence="12">
    <location>
        <begin position="184"/>
        <end position="194"/>
    </location>
</feature>
<dbReference type="EC" id="2.3.2.27" evidence="3"/>
<protein>
    <recommendedName>
        <fullName evidence="3">RING-type E3 ubiquitin transferase</fullName>
        <ecNumber evidence="3">2.3.2.27</ecNumber>
    </recommendedName>
</protein>
<evidence type="ECO:0000256" key="5">
    <source>
        <dbReference type="ARBA" id="ARBA00022723"/>
    </source>
</evidence>
<evidence type="ECO:0000256" key="8">
    <source>
        <dbReference type="ARBA" id="ARBA00022786"/>
    </source>
</evidence>
<sequence>MLTAEYPNKSPENPENLSQKQAETTENGPKNENLFSPRFRSVAAMAGWDEEALLLASLIVEDTPDRHFKHKKRSDLQSFRTPPTNSRRFNHISSFQRFFNYALKKRFMGFCRHAFAVASSIRIASMILASIWMLMWGVYRKRKAQRRSHPSIPVAVLDLDEDDPKPKQDTMGDAEKDKGDDGVNSKGNGVSSSSAEIPCIDRLREELSCAICLEICYEPSTTSCGHSFCKVCLRSAADKCGKRCPKCRQLISNGRYCTVNTVLWNTIQLLFPQEVEARKGAAEAAISASDRQQPQQGTGARTRSHSSRNRAVEALNSPASESRNAERRSRSSHNRVVEALNSPESESRGAERRSYRTRSRISRPSGMLNRGDAGIRTALPSQDEDAALALRLQREEFMEAFRVPEQQHRSSFAVARANLRAMASRAINIRIRGLTD</sequence>
<evidence type="ECO:0000256" key="9">
    <source>
        <dbReference type="ARBA" id="ARBA00022833"/>
    </source>
</evidence>
<keyword evidence="9" id="KW-0862">Zinc</keyword>
<feature type="region of interest" description="Disordered" evidence="12">
    <location>
        <begin position="155"/>
        <end position="194"/>
    </location>
</feature>
<keyword evidence="7 11" id="KW-0863">Zinc-finger</keyword>
<dbReference type="Proteomes" id="UP001289374">
    <property type="component" value="Unassembled WGS sequence"/>
</dbReference>
<dbReference type="InterPro" id="IPR001841">
    <property type="entry name" value="Znf_RING"/>
</dbReference>
<evidence type="ECO:0000256" key="3">
    <source>
        <dbReference type="ARBA" id="ARBA00012483"/>
    </source>
</evidence>
<feature type="domain" description="RING-type" evidence="14">
    <location>
        <begin position="209"/>
        <end position="248"/>
    </location>
</feature>
<dbReference type="GO" id="GO:0006302">
    <property type="term" value="P:double-strand break repair"/>
    <property type="evidence" value="ECO:0007669"/>
    <property type="project" value="TreeGrafter"/>
</dbReference>
<evidence type="ECO:0000256" key="1">
    <source>
        <dbReference type="ARBA" id="ARBA00000900"/>
    </source>
</evidence>
<keyword evidence="16" id="KW-1185">Reference proteome</keyword>